<dbReference type="Proteomes" id="UP000176204">
    <property type="component" value="Chromosome I"/>
</dbReference>
<dbReference type="InterPro" id="IPR043129">
    <property type="entry name" value="ATPase_NBD"/>
</dbReference>
<dbReference type="SUPFAM" id="SSF109604">
    <property type="entry name" value="HD-domain/PDEase-like"/>
    <property type="match status" value="1"/>
</dbReference>
<dbReference type="OrthoDB" id="9814545at2"/>
<dbReference type="InterPro" id="IPR003607">
    <property type="entry name" value="HD/PDEase_dom"/>
</dbReference>
<dbReference type="Gene3D" id="3.30.420.40">
    <property type="match status" value="1"/>
</dbReference>
<dbReference type="SUPFAM" id="SSF53067">
    <property type="entry name" value="Actin-like ATPase domain"/>
    <property type="match status" value="2"/>
</dbReference>
<keyword evidence="4" id="KW-1185">Reference proteome</keyword>
<dbReference type="RefSeq" id="WP_067777297.1">
    <property type="nucleotide sequence ID" value="NZ_JACVVN010000012.1"/>
</dbReference>
<dbReference type="Gene3D" id="3.30.420.150">
    <property type="entry name" value="Exopolyphosphatase. Domain 2"/>
    <property type="match status" value="1"/>
</dbReference>
<dbReference type="InterPro" id="IPR003695">
    <property type="entry name" value="Ppx_GppA_N"/>
</dbReference>
<feature type="domain" description="Ppx/GppA phosphatase C-terminal" evidence="2">
    <location>
        <begin position="344"/>
        <end position="490"/>
    </location>
</feature>
<dbReference type="PANTHER" id="PTHR30005">
    <property type="entry name" value="EXOPOLYPHOSPHATASE"/>
    <property type="match status" value="1"/>
</dbReference>
<evidence type="ECO:0000259" key="1">
    <source>
        <dbReference type="Pfam" id="PF02541"/>
    </source>
</evidence>
<evidence type="ECO:0000259" key="2">
    <source>
        <dbReference type="Pfam" id="PF21447"/>
    </source>
</evidence>
<reference evidence="4" key="1">
    <citation type="submission" date="2016-09" db="EMBL/GenBank/DDBJ databases">
        <authorList>
            <person name="Koehorst J."/>
        </authorList>
    </citation>
    <scope>NUCLEOTIDE SEQUENCE [LARGE SCALE GENOMIC DNA]</scope>
</reference>
<dbReference type="Pfam" id="PF21447">
    <property type="entry name" value="Ppx-GppA_III"/>
    <property type="match status" value="1"/>
</dbReference>
<dbReference type="CDD" id="cd00077">
    <property type="entry name" value="HDc"/>
    <property type="match status" value="1"/>
</dbReference>
<dbReference type="GO" id="GO:0016462">
    <property type="term" value="F:pyrophosphatase activity"/>
    <property type="evidence" value="ECO:0007669"/>
    <property type="project" value="TreeGrafter"/>
</dbReference>
<dbReference type="AlphaFoldDB" id="A0A1H6LMX0"/>
<dbReference type="Gene3D" id="1.10.3210.10">
    <property type="entry name" value="Hypothetical protein af1432"/>
    <property type="match status" value="1"/>
</dbReference>
<feature type="domain" description="Ppx/GppA phosphatase N-terminal" evidence="1">
    <location>
        <begin position="45"/>
        <end position="311"/>
    </location>
</feature>
<name>A0A1H6LMX0_9BACT</name>
<dbReference type="InterPro" id="IPR048950">
    <property type="entry name" value="Ppx_GppA_C"/>
</dbReference>
<dbReference type="InterPro" id="IPR050273">
    <property type="entry name" value="GppA/Ppx_hydrolase"/>
</dbReference>
<protein>
    <submittedName>
        <fullName evidence="3">Ppx/gppa phosphatase family</fullName>
    </submittedName>
</protein>
<sequence length="528" mass="59060">MTSDSATPDPQTAAAPGEAAALRAVIFLGASSMDLMISETAGENARIIDVLTQPVPLARDIFRKGYISRATMDRCVQIMDDYMALLREYGTGTTLDISFLATNIVQDMANMDTFMNRLHIAHGLRLRVIDDGEMTRLIYMSVRAVLRKNPDLLKKRVLVVHAGPGNTRLLLFEKGRITRYSSYRLGTHRTGETIGDIDYSDDSTEITLVREHIRGQIDQIQHDFHNISPPDTIIIIGAEIQKLLPLLNPKNNAAINAADISSLAENIASKSVEQRMIKLEQDYSSIASVLPALIINLSIAQLFGSSRIIIPPTNYGTDFLNSLILSHTDTMALEDEVLHFAALLSDRYQADRAHSRQVAKLGCMLFDALQNLHRLGKHDRLLLHVAAILHEIGTYINPKRHHQHSQYIILNSELFGLSRSDVEIIALLARYHRHGAPTTDEPTYAELEPLDRLRVQKLAAILRVADALERSHSQRIRKLGVRIADKRLEILVEGLNDITIENMAMSQKGDLFTDIFGYEIALIPTFSR</sequence>
<dbReference type="PANTHER" id="PTHR30005:SF0">
    <property type="entry name" value="RETROGRADE REGULATION PROTEIN 2"/>
    <property type="match status" value="1"/>
</dbReference>
<dbReference type="STRING" id="1679444.PYTT_1550"/>
<dbReference type="Pfam" id="PF02541">
    <property type="entry name" value="Ppx-GppA"/>
    <property type="match status" value="1"/>
</dbReference>
<dbReference type="KEGG" id="agl:PYTT_1550"/>
<gene>
    <name evidence="3" type="ORF">PYTT_1550</name>
</gene>
<proteinExistence type="predicted"/>
<evidence type="ECO:0000313" key="4">
    <source>
        <dbReference type="Proteomes" id="UP000176204"/>
    </source>
</evidence>
<evidence type="ECO:0000313" key="3">
    <source>
        <dbReference type="EMBL" id="SEH89951.1"/>
    </source>
</evidence>
<dbReference type="EMBL" id="LT629973">
    <property type="protein sequence ID" value="SEH89951.1"/>
    <property type="molecule type" value="Genomic_DNA"/>
</dbReference>
<organism evidence="3 4">
    <name type="scientific">Akkermansia glycaniphila</name>
    <dbReference type="NCBI Taxonomy" id="1679444"/>
    <lineage>
        <taxon>Bacteria</taxon>
        <taxon>Pseudomonadati</taxon>
        <taxon>Verrucomicrobiota</taxon>
        <taxon>Verrucomicrobiia</taxon>
        <taxon>Verrucomicrobiales</taxon>
        <taxon>Akkermansiaceae</taxon>
        <taxon>Akkermansia</taxon>
    </lineage>
</organism>
<accession>A0A1H6LMX0</accession>